<reference evidence="15" key="1">
    <citation type="submission" date="2016-10" db="EMBL/GenBank/DDBJ databases">
        <authorList>
            <person name="Jeantristanb JTB J.-T."/>
            <person name="Ricardo R."/>
        </authorList>
    </citation>
    <scope>NUCLEOTIDE SEQUENCE [LARGE SCALE GENOMIC DNA]</scope>
</reference>
<feature type="domain" description="C5a peptidase/Subtilisin-like protease SBT2-like Fn3-like" evidence="13">
    <location>
        <begin position="633"/>
        <end position="750"/>
    </location>
</feature>
<accession>A0A2X0KFD5</accession>
<organism evidence="14 15">
    <name type="scientific">Microbotryum saponariae</name>
    <dbReference type="NCBI Taxonomy" id="289078"/>
    <lineage>
        <taxon>Eukaryota</taxon>
        <taxon>Fungi</taxon>
        <taxon>Dikarya</taxon>
        <taxon>Basidiomycota</taxon>
        <taxon>Pucciniomycotina</taxon>
        <taxon>Microbotryomycetes</taxon>
        <taxon>Microbotryales</taxon>
        <taxon>Microbotryaceae</taxon>
        <taxon>Microbotryum</taxon>
    </lineage>
</organism>
<evidence type="ECO:0000313" key="14">
    <source>
        <dbReference type="EMBL" id="SCZ88101.1"/>
    </source>
</evidence>
<evidence type="ECO:0000256" key="3">
    <source>
        <dbReference type="ARBA" id="ARBA00022670"/>
    </source>
</evidence>
<evidence type="ECO:0000259" key="11">
    <source>
        <dbReference type="Pfam" id="PF00082"/>
    </source>
</evidence>
<feature type="domain" description="PA" evidence="12">
    <location>
        <begin position="401"/>
        <end position="474"/>
    </location>
</feature>
<keyword evidence="6 8" id="KW-0720">Serine protease</keyword>
<dbReference type="InterPro" id="IPR000209">
    <property type="entry name" value="Peptidase_S8/S53_dom"/>
</dbReference>
<dbReference type="InterPro" id="IPR034187">
    <property type="entry name" value="Peptidases_S8_5"/>
</dbReference>
<dbReference type="PROSITE" id="PS00136">
    <property type="entry name" value="SUBTILASE_ASP"/>
    <property type="match status" value="1"/>
</dbReference>
<dbReference type="Proteomes" id="UP000249723">
    <property type="component" value="Unassembled WGS sequence"/>
</dbReference>
<dbReference type="PROSITE" id="PS51892">
    <property type="entry name" value="SUBTILASE"/>
    <property type="match status" value="1"/>
</dbReference>
<evidence type="ECO:0000256" key="1">
    <source>
        <dbReference type="ARBA" id="ARBA00011073"/>
    </source>
</evidence>
<evidence type="ECO:0000256" key="5">
    <source>
        <dbReference type="ARBA" id="ARBA00022801"/>
    </source>
</evidence>
<gene>
    <name evidence="14" type="ORF">BZ3500_MVSOF-1268-A1-R1_CHR2-1G04190</name>
</gene>
<dbReference type="InterPro" id="IPR022398">
    <property type="entry name" value="Peptidase_S8_His-AS"/>
</dbReference>
<dbReference type="CDD" id="cd07489">
    <property type="entry name" value="Peptidases_S8_5"/>
    <property type="match status" value="1"/>
</dbReference>
<feature type="active site" description="Charge relay system" evidence="7 8">
    <location>
        <position position="235"/>
    </location>
</feature>
<evidence type="ECO:0000256" key="6">
    <source>
        <dbReference type="ARBA" id="ARBA00022825"/>
    </source>
</evidence>
<dbReference type="InterPro" id="IPR023827">
    <property type="entry name" value="Peptidase_S8_Asp-AS"/>
</dbReference>
<keyword evidence="4" id="KW-0732">Signal</keyword>
<dbReference type="Gene3D" id="3.40.50.200">
    <property type="entry name" value="Peptidase S8/S53 domain"/>
    <property type="match status" value="2"/>
</dbReference>
<evidence type="ECO:0000256" key="9">
    <source>
        <dbReference type="RuleBase" id="RU003355"/>
    </source>
</evidence>
<evidence type="ECO:0000259" key="13">
    <source>
        <dbReference type="Pfam" id="PF06280"/>
    </source>
</evidence>
<dbReference type="PANTHER" id="PTHR43806:SF66">
    <property type="entry name" value="SERIN ENDOPEPTIDASE"/>
    <property type="match status" value="1"/>
</dbReference>
<comment type="similarity">
    <text evidence="1 8 9">Belongs to the peptidase S8 family.</text>
</comment>
<dbReference type="SUPFAM" id="SSF52743">
    <property type="entry name" value="Subtilisin-like"/>
    <property type="match status" value="1"/>
</dbReference>
<dbReference type="PRINTS" id="PR00723">
    <property type="entry name" value="SUBTILISIN"/>
</dbReference>
<dbReference type="InterPro" id="IPR015500">
    <property type="entry name" value="Peptidase_S8_subtilisin-rel"/>
</dbReference>
<feature type="active site" description="Charge relay system" evidence="7 8">
    <location>
        <position position="189"/>
    </location>
</feature>
<keyword evidence="2" id="KW-0964">Secreted</keyword>
<dbReference type="GO" id="GO:0004252">
    <property type="term" value="F:serine-type endopeptidase activity"/>
    <property type="evidence" value="ECO:0007669"/>
    <property type="project" value="UniProtKB-UniRule"/>
</dbReference>
<dbReference type="STRING" id="289078.A0A2X0KFD5"/>
<dbReference type="Gene3D" id="2.60.40.1710">
    <property type="entry name" value="Subtilisin-like superfamily"/>
    <property type="match status" value="1"/>
</dbReference>
<dbReference type="PROSITE" id="PS00138">
    <property type="entry name" value="SUBTILASE_SER"/>
    <property type="match status" value="1"/>
</dbReference>
<dbReference type="Pfam" id="PF00082">
    <property type="entry name" value="Peptidase_S8"/>
    <property type="match status" value="1"/>
</dbReference>
<dbReference type="GO" id="GO:0016020">
    <property type="term" value="C:membrane"/>
    <property type="evidence" value="ECO:0007669"/>
    <property type="project" value="InterPro"/>
</dbReference>
<evidence type="ECO:0000256" key="7">
    <source>
        <dbReference type="PIRSR" id="PIRSR615500-1"/>
    </source>
</evidence>
<dbReference type="InterPro" id="IPR050131">
    <property type="entry name" value="Peptidase_S8_subtilisin-like"/>
</dbReference>
<dbReference type="InterPro" id="IPR003137">
    <property type="entry name" value="PA_domain"/>
</dbReference>
<keyword evidence="15" id="KW-1185">Reference proteome</keyword>
<dbReference type="GO" id="GO:0005615">
    <property type="term" value="C:extracellular space"/>
    <property type="evidence" value="ECO:0007669"/>
    <property type="project" value="TreeGrafter"/>
</dbReference>
<feature type="region of interest" description="Disordered" evidence="10">
    <location>
        <begin position="1116"/>
        <end position="1137"/>
    </location>
</feature>
<proteinExistence type="inferred from homology"/>
<dbReference type="GO" id="GO:0006508">
    <property type="term" value="P:proteolysis"/>
    <property type="evidence" value="ECO:0007669"/>
    <property type="project" value="UniProtKB-KW"/>
</dbReference>
<evidence type="ECO:0000313" key="15">
    <source>
        <dbReference type="Proteomes" id="UP000249723"/>
    </source>
</evidence>
<dbReference type="PANTHER" id="PTHR43806">
    <property type="entry name" value="PEPTIDASE S8"/>
    <property type="match status" value="1"/>
</dbReference>
<evidence type="ECO:0000259" key="12">
    <source>
        <dbReference type="Pfam" id="PF02225"/>
    </source>
</evidence>
<feature type="active site" description="Charge relay system" evidence="7 8">
    <location>
        <position position="555"/>
    </location>
</feature>
<name>A0A2X0KFD5_9BASI</name>
<keyword evidence="2" id="KW-0134">Cell wall</keyword>
<evidence type="ECO:0000256" key="4">
    <source>
        <dbReference type="ARBA" id="ARBA00022729"/>
    </source>
</evidence>
<sequence length="1258" mass="135726">MFSRDSKMVSMALATGVVCSLASITSAFKLIEGSGAQIIPGRFIVAVSSSSSSSLGKRADEDIAGVINKINDIGIDAKTRKTYQSPGLLTGASIVVPQNTTAADLLAVPGVTKVWPVRSIPRPVTYTTSEAKGKTSRGTSATDISARGKVLSRRDAYTDDTWSPHQMTGVDVMHGKGFLGSGIRVAILDTGVDYKNPILGGCFGKGCKVAFGYAFVGDYDETTTGPDPYTNCSDHGTHVTGIIGANANSYGFTGVAPQATIGMYRVFSCSGNTGEDTIVEALLKAAEDRADVINMSLGGPVGWLDGSPTQALVERLNAKGIVTMSAAGNEQSEGMFFAEFPAASRTGVAVASVDVANLPAYDMVFKTGGYPKMPYLSASAFSTSSTLKVYFTSTDTNALDDACSPLPSSTPDLRNYLVIMQRGTCNFATKMGYAADKGARFAMIYNSATGATLPYIGADNTGLTAVAGLRREDGLLLLKYYLAQKKKGPSVAFPSNSKLVSGAADTQTGGQISAFSNFGPTNDMYGQPSFAAPGGNILSTFPIVLGTVGVLSGTSMATPFAAGSAALLLSARKSDKLTPAQIRFLFASTANVVPVSRKAAQPLTTTLLQGGGLIQVDQAYAAKSFISPFELMLNDTAHFNNTQTMTITNKNSKAVTYRYVNTPAQVRVTYDTARSNLPSLSPAAVTEETAAGVSFRPGRITIPAGQTSTVRITFQAPKFVQRYLSLYPMYSGFITITADDPAKQKFQIPYFGMAGNMSDMQILDKTSTYADNYQSGLKYPFITDGNEAQTANKVKDYPIANGLTLYFRLAQATRAYNVDLVFANTTFKPTVLPSNNANLKRRSLSSDYEQEFESLEVDASEDSHILARSGLITRAVQSYASTSIVGRVSSSQNQPRDWAIESGIGLGFSDQQISFTGQYQTTPTSGVFTEADTATPYRLLLRTLKTTADPKVESSWESWLSPPFTLSRVLRCPGGYPIADKGYCYSQNSYTGDTPFKKFVNKLNIAMTDFQNLGAPLPHCLTSACVLYGENWWNAQPVHRHSRKLTGAQLSYSVHQIELLAIYEGSQAQEHPDCTQRDQMNDQQARAYAFMSQFDVTIRHIDGECNHVANACAKDEDDEIGVGEPSSESASGTSRGRRWNTFEEALNQVEDYHRRFMKALTSYAGDKFFQKIVTQVEGFGRYELTDGVLWQNNEVFGDRRCVASGTVDGRTTREVVLEQPHKMTGHVASEGRTDHEQHLFWGLLSRAILENNSPRSFL</sequence>
<dbReference type="AlphaFoldDB" id="A0A2X0KFD5"/>
<protein>
    <submittedName>
        <fullName evidence="14">BZ3500_MvSof-1268-A1-R1_Chr2-1g04190 protein</fullName>
    </submittedName>
</protein>
<evidence type="ECO:0000256" key="10">
    <source>
        <dbReference type="SAM" id="MobiDB-lite"/>
    </source>
</evidence>
<dbReference type="PROSITE" id="PS00137">
    <property type="entry name" value="SUBTILASE_HIS"/>
    <property type="match status" value="1"/>
</dbReference>
<dbReference type="OrthoDB" id="206201at2759"/>
<dbReference type="Pfam" id="PF02225">
    <property type="entry name" value="PA"/>
    <property type="match status" value="1"/>
</dbReference>
<dbReference type="InterPro" id="IPR036852">
    <property type="entry name" value="Peptidase_S8/S53_dom_sf"/>
</dbReference>
<dbReference type="InterPro" id="IPR010435">
    <property type="entry name" value="C5a/SBT2-like_Fn3"/>
</dbReference>
<feature type="domain" description="Peptidase S8/S53" evidence="11">
    <location>
        <begin position="180"/>
        <end position="597"/>
    </location>
</feature>
<evidence type="ECO:0000256" key="2">
    <source>
        <dbReference type="ARBA" id="ARBA00022512"/>
    </source>
</evidence>
<dbReference type="Pfam" id="PF06280">
    <property type="entry name" value="fn3_5"/>
    <property type="match status" value="1"/>
</dbReference>
<evidence type="ECO:0000256" key="8">
    <source>
        <dbReference type="PROSITE-ProRule" id="PRU01240"/>
    </source>
</evidence>
<dbReference type="EMBL" id="FMWP01000012">
    <property type="protein sequence ID" value="SCZ88101.1"/>
    <property type="molecule type" value="Genomic_DNA"/>
</dbReference>
<keyword evidence="3 8" id="KW-0645">Protease</keyword>
<dbReference type="InterPro" id="IPR023828">
    <property type="entry name" value="Peptidase_S8_Ser-AS"/>
</dbReference>
<keyword evidence="5 8" id="KW-0378">Hydrolase</keyword>